<dbReference type="EMBL" id="JAOQAZ010000012">
    <property type="protein sequence ID" value="KAJ4261461.1"/>
    <property type="molecule type" value="Genomic_DNA"/>
</dbReference>
<feature type="compositionally biased region" description="Polar residues" evidence="1">
    <location>
        <begin position="33"/>
        <end position="44"/>
    </location>
</feature>
<keyword evidence="3" id="KW-1185">Reference proteome</keyword>
<comment type="caution">
    <text evidence="2">The sequence shown here is derived from an EMBL/GenBank/DDBJ whole genome shotgun (WGS) entry which is preliminary data.</text>
</comment>
<name>A0A9W8RZZ4_9HYPO</name>
<organism evidence="2 3">
    <name type="scientific">Fusarium torreyae</name>
    <dbReference type="NCBI Taxonomy" id="1237075"/>
    <lineage>
        <taxon>Eukaryota</taxon>
        <taxon>Fungi</taxon>
        <taxon>Dikarya</taxon>
        <taxon>Ascomycota</taxon>
        <taxon>Pezizomycotina</taxon>
        <taxon>Sordariomycetes</taxon>
        <taxon>Hypocreomycetidae</taxon>
        <taxon>Hypocreales</taxon>
        <taxon>Nectriaceae</taxon>
        <taxon>Fusarium</taxon>
    </lineage>
</organism>
<proteinExistence type="predicted"/>
<evidence type="ECO:0000313" key="3">
    <source>
        <dbReference type="Proteomes" id="UP001152049"/>
    </source>
</evidence>
<accession>A0A9W8RZZ4</accession>
<dbReference type="Proteomes" id="UP001152049">
    <property type="component" value="Unassembled WGS sequence"/>
</dbReference>
<evidence type="ECO:0000313" key="2">
    <source>
        <dbReference type="EMBL" id="KAJ4261461.1"/>
    </source>
</evidence>
<reference evidence="2" key="1">
    <citation type="submission" date="2022-09" db="EMBL/GenBank/DDBJ databases">
        <title>Fusarium specimens isolated from Avocado Roots.</title>
        <authorList>
            <person name="Stajich J."/>
            <person name="Roper C."/>
            <person name="Heimlech-Rivalta G."/>
        </authorList>
    </citation>
    <scope>NUCLEOTIDE SEQUENCE</scope>
    <source>
        <strain evidence="2">CF00136</strain>
    </source>
</reference>
<dbReference type="OrthoDB" id="5103128at2759"/>
<sequence>MPSDDEPDYGIRHVYPTPDEAMATIFTYGPVNSHESGGTTTAGDNNPELVSISSNQNTPPKHEPVHLDPEVIAAIYQNAQQQPDLDGAESDDEPEDPLLGINPNDEERPNTEDEEASQVEPEPFEIQTILDKMSTINLYDLDDMFRSYPNRTDGLNKFITDELTDVECSSLELTEERMENILDSLPVSHAALQTMYGEEEISQAISRYRRWVAEILDNIVLFFLAARARKNLPVDMTGSLLFILANATPDRRQRIVKVFTHSAIVSLSFQYACGQTDWGFDMFDNENNIDLQDPGAAGDCVTAYAAMAHGTNGKHYLYSGSATNTNPNLKQIGEELRMKQHADILKLGKDEVLRRRRAGVSNIFRVHESLVTAGMENSFFFPVARISVDVRDRKHMMAAVLIHLHESVTMILLGTASSDSVPRRGRAVQFMIQSNKLMKRLRPKDCPVPPWMGTNRVLPLLQIPKGVFNLLREGHRLAPKPELAKCLRDHFEQTKALFLPEQLCKEILQLNNRPSARPDVCTLRRFYAALLNEEGLTYTSDYETFLKERCVL</sequence>
<dbReference type="AlphaFoldDB" id="A0A9W8RZZ4"/>
<feature type="compositionally biased region" description="Acidic residues" evidence="1">
    <location>
        <begin position="86"/>
        <end position="96"/>
    </location>
</feature>
<evidence type="ECO:0000256" key="1">
    <source>
        <dbReference type="SAM" id="MobiDB-lite"/>
    </source>
</evidence>
<feature type="region of interest" description="Disordered" evidence="1">
    <location>
        <begin position="28"/>
        <end position="65"/>
    </location>
</feature>
<gene>
    <name evidence="2" type="ORF">NW762_006886</name>
</gene>
<protein>
    <submittedName>
        <fullName evidence="2">Uncharacterized protein</fullName>
    </submittedName>
</protein>
<feature type="region of interest" description="Disordered" evidence="1">
    <location>
        <begin position="82"/>
        <end position="120"/>
    </location>
</feature>